<dbReference type="InterPro" id="IPR006674">
    <property type="entry name" value="HD_domain"/>
</dbReference>
<dbReference type="Gene3D" id="1.10.3210.10">
    <property type="entry name" value="Hypothetical protein af1432"/>
    <property type="match status" value="1"/>
</dbReference>
<gene>
    <name evidence="2" type="ORF">BO225_06915</name>
</gene>
<dbReference type="STRING" id="1862672.BO225_06915"/>
<dbReference type="OrthoDB" id="360187at2"/>
<dbReference type="RefSeq" id="WP_076341542.1">
    <property type="nucleotide sequence ID" value="NZ_CAJTMI010000016.1"/>
</dbReference>
<keyword evidence="3" id="KW-1185">Reference proteome</keyword>
<evidence type="ECO:0000313" key="3">
    <source>
        <dbReference type="Proteomes" id="UP000186705"/>
    </source>
</evidence>
<accession>A0A1U7NM86</accession>
<dbReference type="Pfam" id="PF01966">
    <property type="entry name" value="HD"/>
    <property type="match status" value="1"/>
</dbReference>
<dbReference type="SUPFAM" id="SSF109604">
    <property type="entry name" value="HD-domain/PDEase-like"/>
    <property type="match status" value="1"/>
</dbReference>
<dbReference type="Proteomes" id="UP000186705">
    <property type="component" value="Unassembled WGS sequence"/>
</dbReference>
<comment type="caution">
    <text evidence="2">The sequence shown here is derived from an EMBL/GenBank/DDBJ whole genome shotgun (WGS) entry which is preliminary data.</text>
</comment>
<protein>
    <recommendedName>
        <fullName evidence="1">HD domain-containing protein</fullName>
    </recommendedName>
</protein>
<sequence length="160" mass="19505">MNTKKRELMKEKVRHHVTRLEQKGPFFQQHQYRHHKNVSVHEHVCHVAYTSLKIADLLKIKVDEDRLIRASLLHDYYLYDWHEDADWHKWHGFKHPRFACKNAHRDFGLDPREKDAILKHMFPLTIKPPKHREGWIITLADKICAFKECWFKNWSFETTK</sequence>
<dbReference type="EMBL" id="MPKA01000067">
    <property type="protein sequence ID" value="OLU46204.1"/>
    <property type="molecule type" value="Genomic_DNA"/>
</dbReference>
<dbReference type="GeneID" id="78275671"/>
<evidence type="ECO:0000313" key="2">
    <source>
        <dbReference type="EMBL" id="OLU46204.1"/>
    </source>
</evidence>
<reference evidence="2 3" key="1">
    <citation type="submission" date="2016-11" db="EMBL/GenBank/DDBJ databases">
        <title>Description of two novel members of the family Erysipelotrichaceae: Ileibacterium lipovorans gen. nov., sp. nov. and Dubosiella newyorkensis, gen. nov., sp. nov.</title>
        <authorList>
            <person name="Cox L.M."/>
            <person name="Sohn J."/>
            <person name="Tyrrell K.L."/>
            <person name="Citron D.M."/>
            <person name="Lawson P.A."/>
            <person name="Patel N.B."/>
            <person name="Iizumi T."/>
            <person name="Perez-Perez G.I."/>
            <person name="Goldstein E.J."/>
            <person name="Blaser M.J."/>
        </authorList>
    </citation>
    <scope>NUCLEOTIDE SEQUENCE [LARGE SCALE GENOMIC DNA]</scope>
    <source>
        <strain evidence="2 3">NYU-BL-A4</strain>
    </source>
</reference>
<proteinExistence type="predicted"/>
<name>A0A1U7NM86_9FIRM</name>
<evidence type="ECO:0000259" key="1">
    <source>
        <dbReference type="Pfam" id="PF01966"/>
    </source>
</evidence>
<dbReference type="AlphaFoldDB" id="A0A1U7NM86"/>
<feature type="domain" description="HD" evidence="1">
    <location>
        <begin position="41"/>
        <end position="144"/>
    </location>
</feature>
<organism evidence="2 3">
    <name type="scientific">Dubosiella newyorkensis</name>
    <dbReference type="NCBI Taxonomy" id="1862672"/>
    <lineage>
        <taxon>Bacteria</taxon>
        <taxon>Bacillati</taxon>
        <taxon>Bacillota</taxon>
        <taxon>Erysipelotrichia</taxon>
        <taxon>Erysipelotrichales</taxon>
        <taxon>Erysipelotrichaceae</taxon>
        <taxon>Dubosiella</taxon>
    </lineage>
</organism>